<dbReference type="GO" id="GO:0003856">
    <property type="term" value="F:3-dehydroquinate synthase activity"/>
    <property type="evidence" value="ECO:0007669"/>
    <property type="project" value="UniProtKB-EC"/>
</dbReference>
<dbReference type="PIRSF" id="PIRSF001455">
    <property type="entry name" value="DHQ_synth"/>
    <property type="match status" value="1"/>
</dbReference>
<accession>A0ABW8TD12</accession>
<reference evidence="20 21" key="1">
    <citation type="submission" date="2024-11" db="EMBL/GenBank/DDBJ databases">
        <authorList>
            <person name="Heng Y.C."/>
            <person name="Lim A.C.H."/>
            <person name="Lee J.K.Y."/>
            <person name="Kittelmann S."/>
        </authorList>
    </citation>
    <scope>NUCLEOTIDE SEQUENCE [LARGE SCALE GENOMIC DNA]</scope>
    <source>
        <strain evidence="20 21">WILCCON 0114</strain>
    </source>
</reference>
<comment type="caution">
    <text evidence="17">Lacks conserved residue(s) required for the propagation of feature annotation.</text>
</comment>
<evidence type="ECO:0000256" key="13">
    <source>
        <dbReference type="ARBA" id="ARBA00023027"/>
    </source>
</evidence>
<organism evidence="20 21">
    <name type="scientific">Clostridium neuense</name>
    <dbReference type="NCBI Taxonomy" id="1728934"/>
    <lineage>
        <taxon>Bacteria</taxon>
        <taxon>Bacillati</taxon>
        <taxon>Bacillota</taxon>
        <taxon>Clostridia</taxon>
        <taxon>Eubacteriales</taxon>
        <taxon>Clostridiaceae</taxon>
        <taxon>Clostridium</taxon>
    </lineage>
</organism>
<keyword evidence="14 17" id="KW-0057">Aromatic amino acid biosynthesis</keyword>
<feature type="binding site" evidence="17">
    <location>
        <position position="261"/>
    </location>
    <ligand>
        <name>Zn(2+)</name>
        <dbReference type="ChEBI" id="CHEBI:29105"/>
    </ligand>
</feature>
<feature type="binding site" evidence="17">
    <location>
        <position position="141"/>
    </location>
    <ligand>
        <name>NAD(+)</name>
        <dbReference type="ChEBI" id="CHEBI:57540"/>
    </ligand>
</feature>
<dbReference type="Pfam" id="PF01761">
    <property type="entry name" value="DHQ_synthase"/>
    <property type="match status" value="1"/>
</dbReference>
<dbReference type="RefSeq" id="WP_406787069.1">
    <property type="nucleotide sequence ID" value="NZ_JBJIAA010000006.1"/>
</dbReference>
<comment type="cofactor">
    <cofactor evidence="17">
        <name>Co(2+)</name>
        <dbReference type="ChEBI" id="CHEBI:48828"/>
    </cofactor>
    <cofactor evidence="17">
        <name>Zn(2+)</name>
        <dbReference type="ChEBI" id="CHEBI:29105"/>
    </cofactor>
    <text evidence="17">Binds 1 divalent metal cation per subunit. Can use either Co(2+) or Zn(2+).</text>
</comment>
<dbReference type="HAMAP" id="MF_00110">
    <property type="entry name" value="DHQ_synthase"/>
    <property type="match status" value="1"/>
</dbReference>
<dbReference type="CDD" id="cd08195">
    <property type="entry name" value="DHQS"/>
    <property type="match status" value="1"/>
</dbReference>
<comment type="function">
    <text evidence="17">Catalyzes the conversion of 3-deoxy-D-arabino-heptulosonate 7-phosphate (DAHP) to dehydroquinate (DHQ).</text>
</comment>
<dbReference type="SUPFAM" id="SSF56796">
    <property type="entry name" value="Dehydroquinate synthase-like"/>
    <property type="match status" value="1"/>
</dbReference>
<keyword evidence="12 17" id="KW-0862">Zinc</keyword>
<dbReference type="EMBL" id="JBJIAA010000006">
    <property type="protein sequence ID" value="MFL0250399.1"/>
    <property type="molecule type" value="Genomic_DNA"/>
</dbReference>
<evidence type="ECO:0000259" key="18">
    <source>
        <dbReference type="Pfam" id="PF01761"/>
    </source>
</evidence>
<protein>
    <recommendedName>
        <fullName evidence="7 17">3-dehydroquinate synthase</fullName>
        <shortName evidence="17">DHQS</shortName>
        <ecNumber evidence="6 17">4.2.3.4</ecNumber>
    </recommendedName>
</protein>
<comment type="similarity">
    <text evidence="5 17">Belongs to the sugar phosphate cyclases superfamily. Dehydroquinate synthase family.</text>
</comment>
<dbReference type="Proteomes" id="UP001623592">
    <property type="component" value="Unassembled WGS sequence"/>
</dbReference>
<keyword evidence="15 17" id="KW-0456">Lyase</keyword>
<evidence type="ECO:0000256" key="9">
    <source>
        <dbReference type="ARBA" id="ARBA00022605"/>
    </source>
</evidence>
<evidence type="ECO:0000256" key="10">
    <source>
        <dbReference type="ARBA" id="ARBA00022723"/>
    </source>
</evidence>
<keyword evidence="10 17" id="KW-0479">Metal-binding</keyword>
<comment type="caution">
    <text evidence="20">The sequence shown here is derived from an EMBL/GenBank/DDBJ whole genome shotgun (WGS) entry which is preliminary data.</text>
</comment>
<evidence type="ECO:0000256" key="15">
    <source>
        <dbReference type="ARBA" id="ARBA00023239"/>
    </source>
</evidence>
<feature type="binding site" evidence="17">
    <location>
        <begin position="104"/>
        <end position="108"/>
    </location>
    <ligand>
        <name>NAD(+)</name>
        <dbReference type="ChEBI" id="CHEBI:57540"/>
    </ligand>
</feature>
<evidence type="ECO:0000256" key="2">
    <source>
        <dbReference type="ARBA" id="ARBA00001911"/>
    </source>
</evidence>
<dbReference type="Gene3D" id="3.40.50.1970">
    <property type="match status" value="1"/>
</dbReference>
<evidence type="ECO:0000256" key="1">
    <source>
        <dbReference type="ARBA" id="ARBA00001393"/>
    </source>
</evidence>
<evidence type="ECO:0000256" key="8">
    <source>
        <dbReference type="ARBA" id="ARBA00022490"/>
    </source>
</evidence>
<evidence type="ECO:0000256" key="17">
    <source>
        <dbReference type="HAMAP-Rule" id="MF_00110"/>
    </source>
</evidence>
<keyword evidence="21" id="KW-1185">Reference proteome</keyword>
<feature type="domain" description="3-dehydroquinate synthase N-terminal" evidence="18">
    <location>
        <begin position="66"/>
        <end position="177"/>
    </location>
</feature>
<feature type="binding site" evidence="17">
    <location>
        <position position="150"/>
    </location>
    <ligand>
        <name>NAD(+)</name>
        <dbReference type="ChEBI" id="CHEBI:57540"/>
    </ligand>
</feature>
<evidence type="ECO:0000313" key="20">
    <source>
        <dbReference type="EMBL" id="MFL0250399.1"/>
    </source>
</evidence>
<feature type="binding site" evidence="17">
    <location>
        <position position="244"/>
    </location>
    <ligand>
        <name>Zn(2+)</name>
        <dbReference type="ChEBI" id="CHEBI:29105"/>
    </ligand>
</feature>
<sequence>MKTLNINLTDANYNIYIRNGIIDNLEEEISKVYSGHKIVVITDENVEKLYYERLCSSLKKYDLYKIVIKPGEKSKSIETLTEVYSKLAGFKISRSDLIIAFGGGVVGDLGGFAAATFLRGISYIQIPTSLLAQIDSSIGGKVAVDLKEGKNLVGSFYHPKAVFIDPTLLKTLSTRFLHDGMGEVIKYGAIRNRELFYKVMNFKDDNELLENIEDVIYSCCSIKKAVVENDEKDNGERMILNFGHTIGHAVEEFFNYEKYTHGEGVAYGMYAITKNSEELGLTEKGTVLDIKKVLEKYNLSYNIEGLNNDKIIETAALDKKTRGEFINIILIKNIGECFIKKIKKSEMNKYLKV</sequence>
<keyword evidence="9 17" id="KW-0028">Amino-acid biosynthesis</keyword>
<evidence type="ECO:0000256" key="6">
    <source>
        <dbReference type="ARBA" id="ARBA00013031"/>
    </source>
</evidence>
<evidence type="ECO:0000256" key="12">
    <source>
        <dbReference type="ARBA" id="ARBA00022833"/>
    </source>
</evidence>
<dbReference type="Gene3D" id="1.20.1090.10">
    <property type="entry name" value="Dehydroquinate synthase-like - alpha domain"/>
    <property type="match status" value="1"/>
</dbReference>
<proteinExistence type="inferred from homology"/>
<name>A0ABW8TD12_9CLOT</name>
<dbReference type="InterPro" id="IPR056179">
    <property type="entry name" value="DHQS_C"/>
</dbReference>
<evidence type="ECO:0000256" key="4">
    <source>
        <dbReference type="ARBA" id="ARBA00004661"/>
    </source>
</evidence>
<feature type="binding site" evidence="17">
    <location>
        <position position="183"/>
    </location>
    <ligand>
        <name>Zn(2+)</name>
        <dbReference type="ChEBI" id="CHEBI:29105"/>
    </ligand>
</feature>
<comment type="pathway">
    <text evidence="4 17">Metabolic intermediate biosynthesis; chorismate biosynthesis; chorismate from D-erythrose 4-phosphate and phosphoenolpyruvate: step 2/7.</text>
</comment>
<dbReference type="PANTHER" id="PTHR43622:SF7">
    <property type="entry name" value="3-DEHYDROQUINATE SYNTHASE, CHLOROPLASTIC"/>
    <property type="match status" value="1"/>
</dbReference>
<dbReference type="EC" id="4.2.3.4" evidence="6 17"/>
<evidence type="ECO:0000256" key="11">
    <source>
        <dbReference type="ARBA" id="ARBA00022741"/>
    </source>
</evidence>
<dbReference type="PANTHER" id="PTHR43622">
    <property type="entry name" value="3-DEHYDROQUINATE SYNTHASE"/>
    <property type="match status" value="1"/>
</dbReference>
<keyword evidence="16 17" id="KW-0170">Cobalt</keyword>
<evidence type="ECO:0000259" key="19">
    <source>
        <dbReference type="Pfam" id="PF24621"/>
    </source>
</evidence>
<evidence type="ECO:0000256" key="7">
    <source>
        <dbReference type="ARBA" id="ARBA00017684"/>
    </source>
</evidence>
<keyword evidence="8 17" id="KW-0963">Cytoplasm</keyword>
<dbReference type="NCBIfam" id="TIGR01357">
    <property type="entry name" value="aroB"/>
    <property type="match status" value="1"/>
</dbReference>
<evidence type="ECO:0000256" key="5">
    <source>
        <dbReference type="ARBA" id="ARBA00005412"/>
    </source>
</evidence>
<feature type="domain" description="3-dehydroquinate synthase C-terminal" evidence="19">
    <location>
        <begin position="180"/>
        <end position="321"/>
    </location>
</feature>
<dbReference type="InterPro" id="IPR030963">
    <property type="entry name" value="DHQ_synth_fam"/>
</dbReference>
<comment type="cofactor">
    <cofactor evidence="2 17">
        <name>NAD(+)</name>
        <dbReference type="ChEBI" id="CHEBI:57540"/>
    </cofactor>
</comment>
<dbReference type="InterPro" id="IPR030960">
    <property type="entry name" value="DHQS/DOIS_N"/>
</dbReference>
<gene>
    <name evidence="17 20" type="primary">aroB</name>
    <name evidence="20" type="ORF">ACJDT4_08175</name>
</gene>
<dbReference type="Pfam" id="PF24621">
    <property type="entry name" value="DHQS_C"/>
    <property type="match status" value="1"/>
</dbReference>
<dbReference type="InterPro" id="IPR016037">
    <property type="entry name" value="DHQ_synth_AroB"/>
</dbReference>
<evidence type="ECO:0000313" key="21">
    <source>
        <dbReference type="Proteomes" id="UP001623592"/>
    </source>
</evidence>
<evidence type="ECO:0000256" key="3">
    <source>
        <dbReference type="ARBA" id="ARBA00004496"/>
    </source>
</evidence>
<comment type="catalytic activity">
    <reaction evidence="1 17">
        <text>7-phospho-2-dehydro-3-deoxy-D-arabino-heptonate = 3-dehydroquinate + phosphate</text>
        <dbReference type="Rhea" id="RHEA:21968"/>
        <dbReference type="ChEBI" id="CHEBI:32364"/>
        <dbReference type="ChEBI" id="CHEBI:43474"/>
        <dbReference type="ChEBI" id="CHEBI:58394"/>
        <dbReference type="EC" id="4.2.3.4"/>
    </reaction>
</comment>
<feature type="binding site" evidence="17">
    <location>
        <begin position="128"/>
        <end position="129"/>
    </location>
    <ligand>
        <name>NAD(+)</name>
        <dbReference type="ChEBI" id="CHEBI:57540"/>
    </ligand>
</feature>
<comment type="subcellular location">
    <subcellularLocation>
        <location evidence="3 17">Cytoplasm</location>
    </subcellularLocation>
</comment>
<dbReference type="InterPro" id="IPR050071">
    <property type="entry name" value="Dehydroquinate_synthase"/>
</dbReference>
<evidence type="ECO:0000256" key="16">
    <source>
        <dbReference type="ARBA" id="ARBA00023285"/>
    </source>
</evidence>
<keyword evidence="13 17" id="KW-0520">NAD</keyword>
<evidence type="ECO:0000256" key="14">
    <source>
        <dbReference type="ARBA" id="ARBA00023141"/>
    </source>
</evidence>
<keyword evidence="11 17" id="KW-0547">Nucleotide-binding</keyword>